<proteinExistence type="predicted"/>
<accession>A0ABS6EMW4</accession>
<comment type="caution">
    <text evidence="1">The sequence shown here is derived from an EMBL/GenBank/DDBJ whole genome shotgun (WGS) entry which is preliminary data.</text>
</comment>
<dbReference type="EMBL" id="JAHLQF010000004">
    <property type="protein sequence ID" value="MBU5485755.1"/>
    <property type="molecule type" value="Genomic_DNA"/>
</dbReference>
<evidence type="ECO:0000313" key="1">
    <source>
        <dbReference type="EMBL" id="MBU5485755.1"/>
    </source>
</evidence>
<dbReference type="InterPro" id="IPR014284">
    <property type="entry name" value="RNA_pol_sigma-70_dom"/>
</dbReference>
<dbReference type="RefSeq" id="WP_216440330.1">
    <property type="nucleotide sequence ID" value="NZ_JAHLQF010000004.1"/>
</dbReference>
<protein>
    <submittedName>
        <fullName evidence="1">Sigma-70 family RNA polymerase sigma factor</fullName>
    </submittedName>
</protein>
<dbReference type="Proteomes" id="UP000726170">
    <property type="component" value="Unassembled WGS sequence"/>
</dbReference>
<evidence type="ECO:0000313" key="2">
    <source>
        <dbReference type="Proteomes" id="UP000726170"/>
    </source>
</evidence>
<reference evidence="1 2" key="1">
    <citation type="submission" date="2021-06" db="EMBL/GenBank/DDBJ databases">
        <authorList>
            <person name="Sun Q."/>
            <person name="Li D."/>
        </authorList>
    </citation>
    <scope>NUCLEOTIDE SEQUENCE [LARGE SCALE GENOMIC DNA]</scope>
    <source>
        <strain evidence="1 2">MSJ-11</strain>
    </source>
</reference>
<name>A0ABS6EMW4_9CLOT</name>
<dbReference type="NCBIfam" id="TIGR02937">
    <property type="entry name" value="sigma70-ECF"/>
    <property type="match status" value="1"/>
</dbReference>
<organism evidence="1 2">
    <name type="scientific">Clostridium mobile</name>
    <dbReference type="NCBI Taxonomy" id="2841512"/>
    <lineage>
        <taxon>Bacteria</taxon>
        <taxon>Bacillati</taxon>
        <taxon>Bacillota</taxon>
        <taxon>Clostridia</taxon>
        <taxon>Eubacteriales</taxon>
        <taxon>Clostridiaceae</taxon>
        <taxon>Clostridium</taxon>
    </lineage>
</organism>
<keyword evidence="2" id="KW-1185">Reference proteome</keyword>
<gene>
    <name evidence="1" type="ORF">KQI86_15655</name>
</gene>
<sequence>MTIETMGVKKFLRKVEKAENICGKILINTFETYIKSKYYKKCYSGKIKNIELEDATQNVYVYLWRSIPNFQGDNLKCFYKFCYRTIDNSFRHMITKTLRKYKNGITVFSINDEIYEGVERINTIEDKTNNDHYAEILLRQTIENYLAGKLPPRLRNYLLELLTNEDFCIKEFAVKNDITYETARKLKYRLRKKLVFMEGEWKIRVDE</sequence>